<feature type="chain" id="PRO_5046795068" evidence="2">
    <location>
        <begin position="24"/>
        <end position="126"/>
    </location>
</feature>
<evidence type="ECO:0000313" key="4">
    <source>
        <dbReference type="Proteomes" id="UP001606302"/>
    </source>
</evidence>
<gene>
    <name evidence="3" type="ORF">ACG04Q_04640</name>
</gene>
<comment type="caution">
    <text evidence="3">The sequence shown here is derived from an EMBL/GenBank/DDBJ whole genome shotgun (WGS) entry which is preliminary data.</text>
</comment>
<proteinExistence type="predicted"/>
<dbReference type="RefSeq" id="WP_394509691.1">
    <property type="nucleotide sequence ID" value="NZ_JBIGHX010000002.1"/>
</dbReference>
<reference evidence="3 4" key="1">
    <citation type="submission" date="2024-08" db="EMBL/GenBank/DDBJ databases">
        <authorList>
            <person name="Lu H."/>
        </authorList>
    </citation>
    <scope>NUCLEOTIDE SEQUENCE [LARGE SCALE GENOMIC DNA]</scope>
    <source>
        <strain evidence="3 4">DXS20W</strain>
    </source>
</reference>
<feature type="region of interest" description="Disordered" evidence="1">
    <location>
        <begin position="101"/>
        <end position="126"/>
    </location>
</feature>
<name>A0ABW7GFW5_9BURK</name>
<keyword evidence="4" id="KW-1185">Reference proteome</keyword>
<evidence type="ECO:0000256" key="1">
    <source>
        <dbReference type="SAM" id="MobiDB-lite"/>
    </source>
</evidence>
<evidence type="ECO:0000313" key="3">
    <source>
        <dbReference type="EMBL" id="MFG6460850.1"/>
    </source>
</evidence>
<keyword evidence="2" id="KW-0732">Signal</keyword>
<organism evidence="3 4">
    <name type="scientific">Pelomonas lactea</name>
    <dbReference type="NCBI Taxonomy" id="3299030"/>
    <lineage>
        <taxon>Bacteria</taxon>
        <taxon>Pseudomonadati</taxon>
        <taxon>Pseudomonadota</taxon>
        <taxon>Betaproteobacteria</taxon>
        <taxon>Burkholderiales</taxon>
        <taxon>Sphaerotilaceae</taxon>
        <taxon>Roseateles</taxon>
    </lineage>
</organism>
<sequence length="126" mass="14876">MLRTLTAGLVTTAALLGATAAHAGTSWSIGINLPPAAVVVSDGPRYYAEPAPVYYAPPPVRYVPAPRYVEREVVYVPPPRVVYEHRWDDRRWDDRRWEERREHWHHERHEHRWDDRRDDYGPRRGR</sequence>
<accession>A0ABW7GFW5</accession>
<dbReference type="Proteomes" id="UP001606302">
    <property type="component" value="Unassembled WGS sequence"/>
</dbReference>
<feature type="signal peptide" evidence="2">
    <location>
        <begin position="1"/>
        <end position="23"/>
    </location>
</feature>
<dbReference type="EMBL" id="JBIGHX010000002">
    <property type="protein sequence ID" value="MFG6460850.1"/>
    <property type="molecule type" value="Genomic_DNA"/>
</dbReference>
<protein>
    <submittedName>
        <fullName evidence="3">Uncharacterized protein</fullName>
    </submittedName>
</protein>
<evidence type="ECO:0000256" key="2">
    <source>
        <dbReference type="SAM" id="SignalP"/>
    </source>
</evidence>